<dbReference type="PANTHER" id="PTHR14859">
    <property type="entry name" value="CALCOFLUOR WHITE HYPERSENSITIVE PROTEIN PRECURSOR"/>
    <property type="match status" value="1"/>
</dbReference>
<dbReference type="SUPFAM" id="SSF56219">
    <property type="entry name" value="DNase I-like"/>
    <property type="match status" value="1"/>
</dbReference>
<proteinExistence type="predicted"/>
<dbReference type="InterPro" id="IPR051916">
    <property type="entry name" value="GPI-anchor_lipid_remodeler"/>
</dbReference>
<evidence type="ECO:0000313" key="2">
    <source>
        <dbReference type="EMBL" id="MCM5681314.1"/>
    </source>
</evidence>
<name>A0ABT0YSB5_9BURK</name>
<dbReference type="EMBL" id="JAMKFE010000011">
    <property type="protein sequence ID" value="MCM5681314.1"/>
    <property type="molecule type" value="Genomic_DNA"/>
</dbReference>
<sequence length="273" mass="30137">MATNPLNSTVLPSGDTTGASADADLLRVATYNIHKGVRGVGPGKRLEIHNLGLGIEALDADLVFLQEVRSFHDLEAKQFQRTSFGWPTLPQAEFLAPEGYEVAYRTNAFTRGGEHGNALLSRWAIGDVGHHDVSDHRFEQRGLLHVPVQWQDVELHAIVAHFGLIHSSRVRQVERLARFIADTVPPGAPLIVAGDFNDWGEKLDSLMTGCGLTRAVAPSGKRPLTFPSRVPVFALDRIYVRRLKCMSTFVPRGTTWARMSDHLPLVAELQLQP</sequence>
<organism evidence="2 3">
    <name type="scientific">Caldimonas mangrovi</name>
    <dbReference type="NCBI Taxonomy" id="2944811"/>
    <lineage>
        <taxon>Bacteria</taxon>
        <taxon>Pseudomonadati</taxon>
        <taxon>Pseudomonadota</taxon>
        <taxon>Betaproteobacteria</taxon>
        <taxon>Burkholderiales</taxon>
        <taxon>Sphaerotilaceae</taxon>
        <taxon>Caldimonas</taxon>
    </lineage>
</organism>
<keyword evidence="2" id="KW-0540">Nuclease</keyword>
<keyword evidence="3" id="KW-1185">Reference proteome</keyword>
<dbReference type="Gene3D" id="3.60.10.10">
    <property type="entry name" value="Endonuclease/exonuclease/phosphatase"/>
    <property type="match status" value="1"/>
</dbReference>
<keyword evidence="2" id="KW-0378">Hydrolase</keyword>
<feature type="domain" description="Endonuclease/exonuclease/phosphatase" evidence="1">
    <location>
        <begin position="29"/>
        <end position="262"/>
    </location>
</feature>
<dbReference type="InterPro" id="IPR005135">
    <property type="entry name" value="Endo/exonuclease/phosphatase"/>
</dbReference>
<gene>
    <name evidence="2" type="ORF">M8A51_17445</name>
</gene>
<protein>
    <submittedName>
        <fullName evidence="2">Endonuclease/exonuclease/phosphatase family protein</fullName>
    </submittedName>
</protein>
<dbReference type="GO" id="GO:0004519">
    <property type="term" value="F:endonuclease activity"/>
    <property type="evidence" value="ECO:0007669"/>
    <property type="project" value="UniProtKB-KW"/>
</dbReference>
<evidence type="ECO:0000313" key="3">
    <source>
        <dbReference type="Proteomes" id="UP001165541"/>
    </source>
</evidence>
<comment type="caution">
    <text evidence="2">The sequence shown here is derived from an EMBL/GenBank/DDBJ whole genome shotgun (WGS) entry which is preliminary data.</text>
</comment>
<evidence type="ECO:0000259" key="1">
    <source>
        <dbReference type="Pfam" id="PF03372"/>
    </source>
</evidence>
<dbReference type="Proteomes" id="UP001165541">
    <property type="component" value="Unassembled WGS sequence"/>
</dbReference>
<accession>A0ABT0YSB5</accession>
<keyword evidence="2" id="KW-0255">Endonuclease</keyword>
<dbReference type="Pfam" id="PF03372">
    <property type="entry name" value="Exo_endo_phos"/>
    <property type="match status" value="1"/>
</dbReference>
<dbReference type="InterPro" id="IPR036691">
    <property type="entry name" value="Endo/exonu/phosph_ase_sf"/>
</dbReference>
<dbReference type="PANTHER" id="PTHR14859:SF1">
    <property type="entry name" value="PGAP2-INTERACTING PROTEIN"/>
    <property type="match status" value="1"/>
</dbReference>
<dbReference type="RefSeq" id="WP_251779800.1">
    <property type="nucleotide sequence ID" value="NZ_JAMKFE010000011.1"/>
</dbReference>
<reference evidence="2" key="1">
    <citation type="submission" date="2022-05" db="EMBL/GenBank/DDBJ databases">
        <title>Schlegelella sp. nov., isolated from mangrove soil.</title>
        <authorList>
            <person name="Liu Y."/>
            <person name="Ge X."/>
            <person name="Liu W."/>
        </authorList>
    </citation>
    <scope>NUCLEOTIDE SEQUENCE</scope>
    <source>
        <strain evidence="2">S2-27</strain>
    </source>
</reference>